<name>A0AB39SRM5_9ACTN</name>
<dbReference type="PROSITE" id="PS51257">
    <property type="entry name" value="PROKAR_LIPOPROTEIN"/>
    <property type="match status" value="1"/>
</dbReference>
<evidence type="ECO:0000313" key="2">
    <source>
        <dbReference type="EMBL" id="XDQ69958.1"/>
    </source>
</evidence>
<dbReference type="Gene3D" id="3.40.190.10">
    <property type="entry name" value="Periplasmic binding protein-like II"/>
    <property type="match status" value="1"/>
</dbReference>
<dbReference type="PANTHER" id="PTHR43649">
    <property type="entry name" value="ARABINOSE-BINDING PROTEIN-RELATED"/>
    <property type="match status" value="1"/>
</dbReference>
<sequence>MFKQRHALTAAAAALVLCVSSAGCADTSEEVTLRLVAADYEVAAGRSDSTERYWAELVRAYEAAHPGITIEVEIVSWDHIDRQVADMVKAGKAPDMAQIASYAEFAEQGDLYRVDDLLSIPVEANFLPALAEEGRYRGKQYGMPFTSSTRLLFYNEKAFAQAGIDKPPTTWDELKDAAQQLKSRTGIAYPVAVPLGPEEAQIEAMAWMLGAGGGYTGLNGSYEIDSQKNIDSLNWVKENLVKTGLTGPVPPERLDRKDAYAAFVRGEVGMVNGHPSLLQPALAAGIKVGKVAVPGRDGESHSAPAVVDWIMAFKHDGHREEIGSFLDFVFSDENVREFAVRNNLLPVTVSVTQQLEADPRHRDLREFLHELPTSVLPPVGKTSWAAVGDSTKRTIGSAMTDKGSPAKALRKIADDAFMAEQARGE</sequence>
<dbReference type="InterPro" id="IPR050490">
    <property type="entry name" value="Bact_solute-bd_prot1"/>
</dbReference>
<feature type="chain" id="PRO_5044350163" evidence="1">
    <location>
        <begin position="26"/>
        <end position="425"/>
    </location>
</feature>
<dbReference type="AlphaFoldDB" id="A0AB39SRM5"/>
<organism evidence="2">
    <name type="scientific">Streptomyces sp. R44</name>
    <dbReference type="NCBI Taxonomy" id="3238633"/>
    <lineage>
        <taxon>Bacteria</taxon>
        <taxon>Bacillati</taxon>
        <taxon>Actinomycetota</taxon>
        <taxon>Actinomycetes</taxon>
        <taxon>Kitasatosporales</taxon>
        <taxon>Streptomycetaceae</taxon>
        <taxon>Streptomyces</taxon>
    </lineage>
</organism>
<gene>
    <name evidence="2" type="ORF">AB5J54_05215</name>
</gene>
<keyword evidence="1" id="KW-0732">Signal</keyword>
<dbReference type="SUPFAM" id="SSF53850">
    <property type="entry name" value="Periplasmic binding protein-like II"/>
    <property type="match status" value="1"/>
</dbReference>
<dbReference type="InterPro" id="IPR006059">
    <property type="entry name" value="SBP"/>
</dbReference>
<protein>
    <submittedName>
        <fullName evidence="2">Extracellular solute-binding protein</fullName>
    </submittedName>
</protein>
<feature type="signal peptide" evidence="1">
    <location>
        <begin position="1"/>
        <end position="25"/>
    </location>
</feature>
<evidence type="ECO:0000256" key="1">
    <source>
        <dbReference type="SAM" id="SignalP"/>
    </source>
</evidence>
<dbReference type="PANTHER" id="PTHR43649:SF30">
    <property type="entry name" value="ABC TRANSPORTER SUBSTRATE-BINDING PROTEIN"/>
    <property type="match status" value="1"/>
</dbReference>
<reference evidence="2" key="1">
    <citation type="submission" date="2024-07" db="EMBL/GenBank/DDBJ databases">
        <authorList>
            <person name="Yu S.T."/>
        </authorList>
    </citation>
    <scope>NUCLEOTIDE SEQUENCE</scope>
    <source>
        <strain evidence="2">R44</strain>
    </source>
</reference>
<dbReference type="Pfam" id="PF01547">
    <property type="entry name" value="SBP_bac_1"/>
    <property type="match status" value="1"/>
</dbReference>
<dbReference type="RefSeq" id="WP_369142705.1">
    <property type="nucleotide sequence ID" value="NZ_CP163444.1"/>
</dbReference>
<accession>A0AB39SRM5</accession>
<dbReference type="EMBL" id="CP163444">
    <property type="protein sequence ID" value="XDQ69958.1"/>
    <property type="molecule type" value="Genomic_DNA"/>
</dbReference>
<proteinExistence type="predicted"/>